<dbReference type="KEGG" id="lvn:BWR22_09935"/>
<dbReference type="EC" id="2.7.13.3" evidence="3"/>
<keyword evidence="8 11" id="KW-1133">Transmembrane helix</keyword>
<evidence type="ECO:0000256" key="7">
    <source>
        <dbReference type="ARBA" id="ARBA00022777"/>
    </source>
</evidence>
<evidence type="ECO:0000259" key="14">
    <source>
        <dbReference type="PROSITE" id="PS50113"/>
    </source>
</evidence>
<evidence type="ECO:0000256" key="5">
    <source>
        <dbReference type="ARBA" id="ARBA00022679"/>
    </source>
</evidence>
<accession>A0AAC9LL13</accession>
<dbReference type="SMART" id="SM00086">
    <property type="entry name" value="PAC"/>
    <property type="match status" value="5"/>
</dbReference>
<dbReference type="GO" id="GO:0016020">
    <property type="term" value="C:membrane"/>
    <property type="evidence" value="ECO:0007669"/>
    <property type="project" value="UniProtKB-SubCell"/>
</dbReference>
<dbReference type="PROSITE" id="PS50109">
    <property type="entry name" value="HIS_KIN"/>
    <property type="match status" value="1"/>
</dbReference>
<dbReference type="InterPro" id="IPR052162">
    <property type="entry name" value="Sensor_kinase/Photoreceptor"/>
</dbReference>
<evidence type="ECO:0000313" key="16">
    <source>
        <dbReference type="Proteomes" id="UP000187506"/>
    </source>
</evidence>
<evidence type="ECO:0000256" key="10">
    <source>
        <dbReference type="SAM" id="Coils"/>
    </source>
</evidence>
<keyword evidence="6 11" id="KW-0812">Transmembrane</keyword>
<evidence type="ECO:0000256" key="6">
    <source>
        <dbReference type="ARBA" id="ARBA00022692"/>
    </source>
</evidence>
<dbReference type="SMART" id="SM00091">
    <property type="entry name" value="PAS"/>
    <property type="match status" value="3"/>
</dbReference>
<dbReference type="GO" id="GO:0000155">
    <property type="term" value="F:phosphorelay sensor kinase activity"/>
    <property type="evidence" value="ECO:0007669"/>
    <property type="project" value="InterPro"/>
</dbReference>
<dbReference type="Pfam" id="PF13426">
    <property type="entry name" value="PAS_9"/>
    <property type="match status" value="1"/>
</dbReference>
<sequence length="1086" mass="125590">MFSLLFFTVQRHITIQKDDAYIINRSGKQRMLSQNIVKQVLAYNNNFSSLNIRKRDSLVVNKLIKEFDQSHVYLVDYYKKLHNSKKLDSLFSIVDTNLKKIISSSNLILNSAETELINDEVSKLVEAEDVFLDTMDLIVFEYQYIAEENLKKLQNNFYNLMAVAILLLGLGFFYLLVPAIREMIAKNDALKDSNSALKKTKEEIRNNLVELKRLKEDLEVKEQFNKIFIEQAPPSLAMLDKDMRYIAVSKRWKKDYGKEDIDIIGKSHYEVFPEIGDEWKAKHQRCLNGDIDTRDEAPFFRENGSVQWLSWDIRPWYLEDNTIGGLLMYTRDITSVKEQALAKQRIEEILKRTSDVARIGTWELDIETDLLTFCNVSEKILKLPKDYTIHSKDSLHFYKEGVSRQKIIDAIYNLIKTGKPFDIELEVINEEGEEIWIRDIGQAEFVKGKCVRLFGVFQDINHIKKAEKELNHKNELLNFAEKVNKIGNWQWDFKTNQVIWSSGLYDIMDREQNEDIITIEKFIDYAYPEDVEKIQLHIKNSIENKKFDGELIHKIISEKGKAKIVQVLGKVFTDDDGEVASIIGSYQDITHIKDVEYSLLRQNDLLNFSERITKTGHWNWNVVSNKIVWSDNLYDIMEYTKGSVDVSPHTLLDITHPDDRDGMQKHMQKTFEEKEFSNELIHRVITPSGAIKTLRVLGRVIKDENGEIVEIIGATQDITSQKMAENKFKGLLESAPDAMIILNDQKRIHLINKQAENLFGYTASELKGERIELLLPKRIIENFKVYRDAYFADPKSIAMGDNRELIGLKKCGKEFPIQVSLSPLETDEGFLVSSAIRDITKQKQVERNIRNSKENLELLAKKLKTQNAQLADFAHITSHNLRAPVSNLNSLLDMYYMFDKEEDKQDVFKKFQKVITHLTDTLNTLVSALKIKKEKASLSSVDFSETLKKTNELLAAQIIETEAEITSDFKEINKISYNKIYFESIFLNLVENAIKYKAKDRAPKIHLSTKLIDNHVVLEIKDNGLGINLNRHKHKIFGLNKVFHRHPEAKGVGLFITKLQIESLGGKITVESTVDEGSKFIINFNK</sequence>
<dbReference type="Gene3D" id="1.10.287.130">
    <property type="match status" value="1"/>
</dbReference>
<dbReference type="SUPFAM" id="SSF47384">
    <property type="entry name" value="Homodimeric domain of signal transducing histidine kinase"/>
    <property type="match status" value="1"/>
</dbReference>
<evidence type="ECO:0000259" key="12">
    <source>
        <dbReference type="PROSITE" id="PS50109"/>
    </source>
</evidence>
<dbReference type="PANTHER" id="PTHR43304">
    <property type="entry name" value="PHYTOCHROME-LIKE PROTEIN CPH1"/>
    <property type="match status" value="1"/>
</dbReference>
<dbReference type="InterPro" id="IPR000700">
    <property type="entry name" value="PAS-assoc_C"/>
</dbReference>
<dbReference type="InterPro" id="IPR013656">
    <property type="entry name" value="PAS_4"/>
</dbReference>
<dbReference type="Gene3D" id="3.30.565.10">
    <property type="entry name" value="Histidine kinase-like ATPase, C-terminal domain"/>
    <property type="match status" value="1"/>
</dbReference>
<reference evidence="15 16" key="1">
    <citation type="submission" date="2017-01" db="EMBL/GenBank/DDBJ databases">
        <title>Complete genome of Lacinutrix venerupis DOK2-8 isolated from seawater in Dokdo.</title>
        <authorList>
            <person name="Chi W.-J."/>
            <person name="Kim J.H."/>
        </authorList>
    </citation>
    <scope>NUCLEOTIDE SEQUENCE [LARGE SCALE GENOMIC DNA]</scope>
    <source>
        <strain evidence="15 16">DOK2-8</strain>
    </source>
</reference>
<feature type="domain" description="PAC" evidence="14">
    <location>
        <begin position="678"/>
        <end position="730"/>
    </location>
</feature>
<keyword evidence="4" id="KW-0597">Phosphoprotein</keyword>
<comment type="catalytic activity">
    <reaction evidence="1">
        <text>ATP + protein L-histidine = ADP + protein N-phospho-L-histidine.</text>
        <dbReference type="EC" id="2.7.13.3"/>
    </reaction>
</comment>
<dbReference type="Gene3D" id="2.10.70.100">
    <property type="match status" value="1"/>
</dbReference>
<dbReference type="Gene3D" id="3.30.450.20">
    <property type="entry name" value="PAS domain"/>
    <property type="match status" value="5"/>
</dbReference>
<organism evidence="15 16">
    <name type="scientific">Lacinutrix venerupis</name>
    <dbReference type="NCBI Taxonomy" id="1486034"/>
    <lineage>
        <taxon>Bacteria</taxon>
        <taxon>Pseudomonadati</taxon>
        <taxon>Bacteroidota</taxon>
        <taxon>Flavobacteriia</taxon>
        <taxon>Flavobacteriales</taxon>
        <taxon>Flavobacteriaceae</taxon>
        <taxon>Lacinutrix</taxon>
    </lineage>
</organism>
<feature type="domain" description="Histidine kinase" evidence="12">
    <location>
        <begin position="876"/>
        <end position="1086"/>
    </location>
</feature>
<gene>
    <name evidence="15" type="ORF">BWR22_09935</name>
</gene>
<dbReference type="Proteomes" id="UP000187506">
    <property type="component" value="Chromosome"/>
</dbReference>
<dbReference type="InterPro" id="IPR001610">
    <property type="entry name" value="PAC"/>
</dbReference>
<dbReference type="InterPro" id="IPR000014">
    <property type="entry name" value="PAS"/>
</dbReference>
<dbReference type="InterPro" id="IPR036097">
    <property type="entry name" value="HisK_dim/P_sf"/>
</dbReference>
<dbReference type="CDD" id="cd00130">
    <property type="entry name" value="PAS"/>
    <property type="match status" value="3"/>
</dbReference>
<dbReference type="AlphaFoldDB" id="A0AAC9LL13"/>
<evidence type="ECO:0000256" key="9">
    <source>
        <dbReference type="ARBA" id="ARBA00023136"/>
    </source>
</evidence>
<dbReference type="Pfam" id="PF08448">
    <property type="entry name" value="PAS_4"/>
    <property type="match status" value="1"/>
</dbReference>
<dbReference type="PROSITE" id="PS50113">
    <property type="entry name" value="PAC"/>
    <property type="match status" value="5"/>
</dbReference>
<dbReference type="Pfam" id="PF08447">
    <property type="entry name" value="PAS_3"/>
    <property type="match status" value="2"/>
</dbReference>
<keyword evidence="5" id="KW-0808">Transferase</keyword>
<feature type="domain" description="PAS" evidence="13">
    <location>
        <begin position="724"/>
        <end position="777"/>
    </location>
</feature>
<dbReference type="SUPFAM" id="SSF55874">
    <property type="entry name" value="ATPase domain of HSP90 chaperone/DNA topoisomerase II/histidine kinase"/>
    <property type="match status" value="1"/>
</dbReference>
<evidence type="ECO:0000256" key="11">
    <source>
        <dbReference type="SAM" id="Phobius"/>
    </source>
</evidence>
<dbReference type="InterPro" id="IPR035965">
    <property type="entry name" value="PAS-like_dom_sf"/>
</dbReference>
<feature type="transmembrane region" description="Helical" evidence="11">
    <location>
        <begin position="157"/>
        <end position="177"/>
    </location>
</feature>
<dbReference type="PRINTS" id="PR00344">
    <property type="entry name" value="BCTRLSENSOR"/>
</dbReference>
<keyword evidence="9 11" id="KW-0472">Membrane</keyword>
<feature type="domain" description="PAC" evidence="14">
    <location>
        <begin position="293"/>
        <end position="345"/>
    </location>
</feature>
<dbReference type="PROSITE" id="PS50112">
    <property type="entry name" value="PAS"/>
    <property type="match status" value="1"/>
</dbReference>
<proteinExistence type="predicted"/>
<dbReference type="InterPro" id="IPR003594">
    <property type="entry name" value="HATPase_dom"/>
</dbReference>
<evidence type="ECO:0000256" key="4">
    <source>
        <dbReference type="ARBA" id="ARBA00022553"/>
    </source>
</evidence>
<feature type="domain" description="PAC" evidence="14">
    <location>
        <begin position="545"/>
        <end position="601"/>
    </location>
</feature>
<keyword evidence="7" id="KW-0418">Kinase</keyword>
<evidence type="ECO:0000256" key="1">
    <source>
        <dbReference type="ARBA" id="ARBA00000085"/>
    </source>
</evidence>
<evidence type="ECO:0000313" key="15">
    <source>
        <dbReference type="EMBL" id="APY00616.1"/>
    </source>
</evidence>
<evidence type="ECO:0000259" key="13">
    <source>
        <dbReference type="PROSITE" id="PS50112"/>
    </source>
</evidence>
<dbReference type="InterPro" id="IPR029095">
    <property type="entry name" value="NarX-like_N"/>
</dbReference>
<dbReference type="InterPro" id="IPR036890">
    <property type="entry name" value="HATPase_C_sf"/>
</dbReference>
<keyword evidence="10" id="KW-0175">Coiled coil</keyword>
<dbReference type="InterPro" id="IPR013655">
    <property type="entry name" value="PAS_fold_3"/>
</dbReference>
<comment type="subcellular location">
    <subcellularLocation>
        <location evidence="2">Membrane</location>
        <topology evidence="2">Multi-pass membrane protein</topology>
    </subcellularLocation>
</comment>
<dbReference type="InterPro" id="IPR004358">
    <property type="entry name" value="Sig_transdc_His_kin-like_C"/>
</dbReference>
<name>A0AAC9LL13_9FLAO</name>
<evidence type="ECO:0000256" key="8">
    <source>
        <dbReference type="ARBA" id="ARBA00022989"/>
    </source>
</evidence>
<evidence type="ECO:0000256" key="2">
    <source>
        <dbReference type="ARBA" id="ARBA00004141"/>
    </source>
</evidence>
<dbReference type="EMBL" id="CP019352">
    <property type="protein sequence ID" value="APY00616.1"/>
    <property type="molecule type" value="Genomic_DNA"/>
</dbReference>
<dbReference type="InterPro" id="IPR005467">
    <property type="entry name" value="His_kinase_dom"/>
</dbReference>
<feature type="coiled-coil region" evidence="10">
    <location>
        <begin position="842"/>
        <end position="869"/>
    </location>
</feature>
<dbReference type="SUPFAM" id="SSF55785">
    <property type="entry name" value="PYP-like sensor domain (PAS domain)"/>
    <property type="match status" value="5"/>
</dbReference>
<feature type="domain" description="PAC" evidence="14">
    <location>
        <begin position="421"/>
        <end position="472"/>
    </location>
</feature>
<dbReference type="NCBIfam" id="TIGR00229">
    <property type="entry name" value="sensory_box"/>
    <property type="match status" value="3"/>
</dbReference>
<protein>
    <recommendedName>
        <fullName evidence="3">histidine kinase</fullName>
        <ecNumber evidence="3">2.7.13.3</ecNumber>
    </recommendedName>
</protein>
<evidence type="ECO:0000256" key="3">
    <source>
        <dbReference type="ARBA" id="ARBA00012438"/>
    </source>
</evidence>
<feature type="domain" description="PAC" evidence="14">
    <location>
        <begin position="801"/>
        <end position="851"/>
    </location>
</feature>
<feature type="coiled-coil region" evidence="10">
    <location>
        <begin position="180"/>
        <end position="221"/>
    </location>
</feature>
<dbReference type="Pfam" id="PF13675">
    <property type="entry name" value="PilJ"/>
    <property type="match status" value="1"/>
</dbReference>
<dbReference type="Pfam" id="PF02518">
    <property type="entry name" value="HATPase_c"/>
    <property type="match status" value="1"/>
</dbReference>
<dbReference type="PANTHER" id="PTHR43304:SF1">
    <property type="entry name" value="PAC DOMAIN-CONTAINING PROTEIN"/>
    <property type="match status" value="1"/>
</dbReference>
<dbReference type="SMART" id="SM00387">
    <property type="entry name" value="HATPase_c"/>
    <property type="match status" value="1"/>
</dbReference>
<keyword evidence="16" id="KW-1185">Reference proteome</keyword>